<evidence type="ECO:0000313" key="2">
    <source>
        <dbReference type="EMBL" id="MDO7787525.1"/>
    </source>
</evidence>
<organism evidence="2 3">
    <name type="scientific">Desulforamulus aquiferis</name>
    <dbReference type="NCBI Taxonomy" id="1397668"/>
    <lineage>
        <taxon>Bacteria</taxon>
        <taxon>Bacillati</taxon>
        <taxon>Bacillota</taxon>
        <taxon>Clostridia</taxon>
        <taxon>Eubacteriales</taxon>
        <taxon>Peptococcaceae</taxon>
        <taxon>Desulforamulus</taxon>
    </lineage>
</organism>
<reference evidence="2" key="1">
    <citation type="journal article" date="2023" name="J. Hazard. Mater.">
        <title>Anaerobic biodegradation of pyrene and benzo[a]pyrene by a new sulfate-reducing Desulforamulus aquiferis strain DSA.</title>
        <authorList>
            <person name="Zhang Z."/>
            <person name="Sun J."/>
            <person name="Gong X."/>
            <person name="Wang C."/>
            <person name="Wang H."/>
        </authorList>
    </citation>
    <scope>NUCLEOTIDE SEQUENCE</scope>
    <source>
        <strain evidence="2">DSA</strain>
    </source>
</reference>
<evidence type="ECO:0000313" key="3">
    <source>
        <dbReference type="Proteomes" id="UP001172911"/>
    </source>
</evidence>
<reference evidence="2" key="2">
    <citation type="submission" date="2023-03" db="EMBL/GenBank/DDBJ databases">
        <authorList>
            <person name="Zhang Z."/>
        </authorList>
    </citation>
    <scope>NUCLEOTIDE SEQUENCE</scope>
    <source>
        <strain evidence="2">DSA</strain>
    </source>
</reference>
<accession>A0AAW7ZE34</accession>
<gene>
    <name evidence="2" type="ORF">P6N53_09865</name>
</gene>
<sequence>MNKKNSPEQKYLREEIIENAEILFKVKPEVVIGALHNIKKHELTVSEVEQAVKLFLEEVVK</sequence>
<comment type="caution">
    <text evidence="2">The sequence shown here is derived from an EMBL/GenBank/DDBJ whole genome shotgun (WGS) entry which is preliminary data.</text>
</comment>
<dbReference type="Pfam" id="PF26160">
    <property type="entry name" value="YqzN_YkzM"/>
    <property type="match status" value="1"/>
</dbReference>
<keyword evidence="3" id="KW-1185">Reference proteome</keyword>
<dbReference type="EMBL" id="JARPTC010000014">
    <property type="protein sequence ID" value="MDO7787525.1"/>
    <property type="molecule type" value="Genomic_DNA"/>
</dbReference>
<name>A0AAW7ZE34_9FIRM</name>
<evidence type="ECO:0000259" key="1">
    <source>
        <dbReference type="Pfam" id="PF26160"/>
    </source>
</evidence>
<proteinExistence type="predicted"/>
<dbReference type="RefSeq" id="WP_304542671.1">
    <property type="nucleotide sequence ID" value="NZ_JARPTC010000014.1"/>
</dbReference>
<protein>
    <recommendedName>
        <fullName evidence="1">YqzN/YkzM domain-containing protein</fullName>
    </recommendedName>
</protein>
<feature type="domain" description="YqzN/YkzM" evidence="1">
    <location>
        <begin position="8"/>
        <end position="57"/>
    </location>
</feature>
<dbReference type="AlphaFoldDB" id="A0AAW7ZE34"/>
<dbReference type="InterPro" id="IPR058869">
    <property type="entry name" value="YqzN_YkzM"/>
</dbReference>
<dbReference type="Proteomes" id="UP001172911">
    <property type="component" value="Unassembled WGS sequence"/>
</dbReference>